<keyword evidence="1" id="KW-1133">Transmembrane helix</keyword>
<feature type="transmembrane region" description="Helical" evidence="1">
    <location>
        <begin position="230"/>
        <end position="252"/>
    </location>
</feature>
<organism evidence="2 3">
    <name type="scientific">Salipaludibacillus keqinensis</name>
    <dbReference type="NCBI Taxonomy" id="2045207"/>
    <lineage>
        <taxon>Bacteria</taxon>
        <taxon>Bacillati</taxon>
        <taxon>Bacillota</taxon>
        <taxon>Bacilli</taxon>
        <taxon>Bacillales</taxon>
        <taxon>Bacillaceae</taxon>
    </lineage>
</organism>
<dbReference type="AlphaFoldDB" id="A0A323TGD6"/>
<evidence type="ECO:0000313" key="2">
    <source>
        <dbReference type="EMBL" id="PYZ93901.1"/>
    </source>
</evidence>
<proteinExistence type="predicted"/>
<dbReference type="RefSeq" id="WP_110609932.1">
    <property type="nucleotide sequence ID" value="NZ_PDOD01000002.1"/>
</dbReference>
<dbReference type="PANTHER" id="PTHR37305:SF1">
    <property type="entry name" value="MEMBRANE PROTEIN"/>
    <property type="match status" value="1"/>
</dbReference>
<dbReference type="GO" id="GO:0005886">
    <property type="term" value="C:plasma membrane"/>
    <property type="evidence" value="ECO:0007669"/>
    <property type="project" value="UniProtKB-SubCell"/>
</dbReference>
<comment type="caution">
    <text evidence="2">The sequence shown here is derived from an EMBL/GenBank/DDBJ whole genome shotgun (WGS) entry which is preliminary data.</text>
</comment>
<evidence type="ECO:0000313" key="3">
    <source>
        <dbReference type="Proteomes" id="UP000248214"/>
    </source>
</evidence>
<keyword evidence="1" id="KW-0812">Transmembrane</keyword>
<sequence length="263" mass="28944">MRQWMVLFKKEWTESLRNFKWLWLPIVFIVLGVMQPITSYYFADIIENFGGLPEGAVMDIPLPTGAEVLAGTLGQFSQIGFLVLVLAFMGTVATEKTSGTHIMVLVKPVSYSSYLTAKWVHILMLTLGSYVIGFSAAVYYTFLLIDQVPMSHVLSGALVYAVWISFVMTLVLCLSALFNSSALVAFGSLGTALLLSILSMYVPELMMWSPGMLSSHSYSLFFVGEADEGFWLSMGATVALMVVMMVSTILLFNKKELAKDSGA</sequence>
<reference evidence="2 3" key="1">
    <citation type="submission" date="2017-10" db="EMBL/GenBank/DDBJ databases">
        <title>Bacillus sp. nov., a halophilic bacterium isolated from a Keqin Lake.</title>
        <authorList>
            <person name="Wang H."/>
        </authorList>
    </citation>
    <scope>NUCLEOTIDE SEQUENCE [LARGE SCALE GENOMIC DNA]</scope>
    <source>
        <strain evidence="2 3">KQ-12</strain>
    </source>
</reference>
<dbReference type="Pfam" id="PF12679">
    <property type="entry name" value="ABC2_membrane_2"/>
    <property type="match status" value="1"/>
</dbReference>
<dbReference type="GO" id="GO:0140359">
    <property type="term" value="F:ABC-type transporter activity"/>
    <property type="evidence" value="ECO:0007669"/>
    <property type="project" value="InterPro"/>
</dbReference>
<protein>
    <submittedName>
        <fullName evidence="2">ABC transporter permease</fullName>
    </submittedName>
</protein>
<feature type="transmembrane region" description="Helical" evidence="1">
    <location>
        <begin position="122"/>
        <end position="145"/>
    </location>
</feature>
<keyword evidence="1" id="KW-0472">Membrane</keyword>
<feature type="transmembrane region" description="Helical" evidence="1">
    <location>
        <begin position="183"/>
        <end position="202"/>
    </location>
</feature>
<feature type="transmembrane region" description="Helical" evidence="1">
    <location>
        <begin position="21"/>
        <end position="43"/>
    </location>
</feature>
<dbReference type="OrthoDB" id="4187110at2"/>
<dbReference type="PANTHER" id="PTHR37305">
    <property type="entry name" value="INTEGRAL MEMBRANE PROTEIN-RELATED"/>
    <property type="match status" value="1"/>
</dbReference>
<feature type="transmembrane region" description="Helical" evidence="1">
    <location>
        <begin position="157"/>
        <end position="178"/>
    </location>
</feature>
<keyword evidence="3" id="KW-1185">Reference proteome</keyword>
<dbReference type="EMBL" id="PDOD01000002">
    <property type="protein sequence ID" value="PYZ93901.1"/>
    <property type="molecule type" value="Genomic_DNA"/>
</dbReference>
<name>A0A323TGD6_9BACI</name>
<gene>
    <name evidence="2" type="ORF">CR194_12255</name>
</gene>
<dbReference type="Proteomes" id="UP000248214">
    <property type="component" value="Unassembled WGS sequence"/>
</dbReference>
<accession>A0A323TGD6</accession>
<feature type="transmembrane region" description="Helical" evidence="1">
    <location>
        <begin position="68"/>
        <end position="93"/>
    </location>
</feature>
<evidence type="ECO:0000256" key="1">
    <source>
        <dbReference type="SAM" id="Phobius"/>
    </source>
</evidence>